<evidence type="ECO:0000256" key="1">
    <source>
        <dbReference type="SAM" id="MobiDB-lite"/>
    </source>
</evidence>
<dbReference type="EMBL" id="JACSPN010000006">
    <property type="protein sequence ID" value="MBE7700042.1"/>
    <property type="molecule type" value="Genomic_DNA"/>
</dbReference>
<protein>
    <submittedName>
        <fullName evidence="2">Uncharacterized protein</fullName>
    </submittedName>
</protein>
<keyword evidence="3" id="KW-1185">Reference proteome</keyword>
<gene>
    <name evidence="2" type="ORF">H9623_06935</name>
</gene>
<comment type="caution">
    <text evidence="2">The sequence shown here is derived from an EMBL/GenBank/DDBJ whole genome shotgun (WGS) entry which is preliminary data.</text>
</comment>
<proteinExistence type="predicted"/>
<evidence type="ECO:0000313" key="3">
    <source>
        <dbReference type="Proteomes" id="UP000822993"/>
    </source>
</evidence>
<feature type="region of interest" description="Disordered" evidence="1">
    <location>
        <begin position="160"/>
        <end position="185"/>
    </location>
</feature>
<feature type="compositionally biased region" description="Basic and acidic residues" evidence="1">
    <location>
        <begin position="168"/>
        <end position="179"/>
    </location>
</feature>
<accession>A0A9D5YYL1</accession>
<dbReference type="AlphaFoldDB" id="A0A9D5YYL1"/>
<organism evidence="2 3">
    <name type="scientific">Oerskovia douganii</name>
    <dbReference type="NCBI Taxonomy" id="2762210"/>
    <lineage>
        <taxon>Bacteria</taxon>
        <taxon>Bacillati</taxon>
        <taxon>Actinomycetota</taxon>
        <taxon>Actinomycetes</taxon>
        <taxon>Micrococcales</taxon>
        <taxon>Cellulomonadaceae</taxon>
        <taxon>Oerskovia</taxon>
    </lineage>
</organism>
<dbReference type="PROSITE" id="PS51257">
    <property type="entry name" value="PROKAR_LIPOPROTEIN"/>
    <property type="match status" value="1"/>
</dbReference>
<name>A0A9D5YYL1_9CELL</name>
<reference evidence="2 3" key="1">
    <citation type="submission" date="2020-08" db="EMBL/GenBank/DDBJ databases">
        <title>A Genomic Blueprint of the Chicken Gut Microbiome.</title>
        <authorList>
            <person name="Gilroy R."/>
            <person name="Ravi A."/>
            <person name="Getino M."/>
            <person name="Pursley I."/>
            <person name="Horton D.L."/>
            <person name="Alikhan N.-F."/>
            <person name="Baker D."/>
            <person name="Gharbi K."/>
            <person name="Hall N."/>
            <person name="Watson M."/>
            <person name="Adriaenssens E.M."/>
            <person name="Foster-Nyarko E."/>
            <person name="Jarju S."/>
            <person name="Secka A."/>
            <person name="Antonio M."/>
            <person name="Oren A."/>
            <person name="Chaudhuri R."/>
            <person name="La Ragione R.M."/>
            <person name="Hildebrand F."/>
            <person name="Pallen M.J."/>
        </authorList>
    </citation>
    <scope>NUCLEOTIDE SEQUENCE [LARGE SCALE GENOMIC DNA]</scope>
    <source>
        <strain evidence="2 3">Sa1BUA8</strain>
    </source>
</reference>
<dbReference type="RefSeq" id="WP_193719323.1">
    <property type="nucleotide sequence ID" value="NZ_JACSPN010000006.1"/>
</dbReference>
<evidence type="ECO:0000313" key="2">
    <source>
        <dbReference type="EMBL" id="MBE7700042.1"/>
    </source>
</evidence>
<dbReference type="Proteomes" id="UP000822993">
    <property type="component" value="Unassembled WGS sequence"/>
</dbReference>
<sequence>MSRHDDRRSTLVSIGVAALVIVLTGCAAGEDAPRSPFQADFDQAMTTTTEFQRSVLEDYEITDAEYSEARNRFKACVEDEGYTLLLEADGTRMEGIQDGQEAAADAVFTRCQDENLGFVEPFYYELRENPQNEDRTVLLVDCLQRADVLDESVDADDVLADPGIVPAEDPRVTECDADPKNAFPE</sequence>